<keyword evidence="4" id="KW-1185">Reference proteome</keyword>
<evidence type="ECO:0000259" key="2">
    <source>
        <dbReference type="Pfam" id="PF13786"/>
    </source>
</evidence>
<keyword evidence="1" id="KW-0812">Transmembrane</keyword>
<dbReference type="InterPro" id="IPR025436">
    <property type="entry name" value="DUF4179"/>
</dbReference>
<evidence type="ECO:0000313" key="3">
    <source>
        <dbReference type="EMBL" id="MEI5909542.1"/>
    </source>
</evidence>
<organism evidence="3 4">
    <name type="scientific">Bacillus spongiae</name>
    <dbReference type="NCBI Taxonomy" id="2683610"/>
    <lineage>
        <taxon>Bacteria</taxon>
        <taxon>Bacillati</taxon>
        <taxon>Bacillota</taxon>
        <taxon>Bacilli</taxon>
        <taxon>Bacillales</taxon>
        <taxon>Bacillaceae</taxon>
        <taxon>Bacillus</taxon>
    </lineage>
</organism>
<evidence type="ECO:0000313" key="4">
    <source>
        <dbReference type="Proteomes" id="UP001312865"/>
    </source>
</evidence>
<dbReference type="Proteomes" id="UP001312865">
    <property type="component" value="Unassembled WGS sequence"/>
</dbReference>
<dbReference type="EMBL" id="JBBAXC010000029">
    <property type="protein sequence ID" value="MEI5909542.1"/>
    <property type="molecule type" value="Genomic_DNA"/>
</dbReference>
<comment type="caution">
    <text evidence="3">The sequence shown here is derived from an EMBL/GenBank/DDBJ whole genome shotgun (WGS) entry which is preliminary data.</text>
</comment>
<dbReference type="Pfam" id="PF13786">
    <property type="entry name" value="DUF4179"/>
    <property type="match status" value="1"/>
</dbReference>
<dbReference type="Gene3D" id="2.60.40.1630">
    <property type="entry name" value="bacillus anthracis domain"/>
    <property type="match status" value="1"/>
</dbReference>
<protein>
    <submittedName>
        <fullName evidence="3">DUF4179 domain-containing protein</fullName>
    </submittedName>
</protein>
<keyword evidence="1" id="KW-0472">Membrane</keyword>
<keyword evidence="1" id="KW-1133">Transmembrane helix</keyword>
<proteinExistence type="predicted"/>
<accession>A0ABU8HJT5</accession>
<feature type="transmembrane region" description="Helical" evidence="1">
    <location>
        <begin position="45"/>
        <end position="65"/>
    </location>
</feature>
<feature type="domain" description="DUF4179" evidence="2">
    <location>
        <begin position="42"/>
        <end position="129"/>
    </location>
</feature>
<dbReference type="RefSeq" id="WP_336588983.1">
    <property type="nucleotide sequence ID" value="NZ_JBBAXC010000029.1"/>
</dbReference>
<name>A0ABU8HJT5_9BACI</name>
<reference evidence="3 4" key="1">
    <citation type="journal article" date="2018" name="J. Microbiol.">
        <title>Bacillus spongiae sp. nov., isolated from sponge of Jeju Island.</title>
        <authorList>
            <person name="Lee G.E."/>
            <person name="Im W.T."/>
            <person name="Park J.S."/>
        </authorList>
    </citation>
    <scope>NUCLEOTIDE SEQUENCE [LARGE SCALE GENOMIC DNA]</scope>
    <source>
        <strain evidence="3 4">135PIL107-10</strain>
    </source>
</reference>
<gene>
    <name evidence="3" type="ORF">WAK64_21185</name>
</gene>
<sequence>MDKEKLKNAVDQIDIPTEKVLAAIDKGISEGSKLKQKKTSPKRKLIISSLVAASLFGVTIASGFVNPSMNRVLANTPLIGTLFEKFGNQTGVRLAEQGLVTELNQTLTKKGVSVTIYGAYFDGMTIGITGHVSGDIDMQYEEDEVSFDVNFEEYEGDHDPWLGLSYGYEKVDNGFDFGWTLEYPYENIEDDFTVPLTIHYVNGVRGEWKFDIPIKQIQESVTLNHTETYKEEEIQIRINKLNTSSETDNLEYEIISKHGDDVSFADSGVSKSLSQSRSEEGYYTIYRTEFPNIENDVEFLTMYPILKINEPPVEKRLTESSFLLEGERTPYSVKVNDIKEENNQVIMDYQIIGFEKKISEDEFERLTNNLVSYDIFQLIHHDYLNVFNPANPNPDYYIYSNTVTVVDKASLQFQSIFQLDDKETFENFSLEKAVLRTNLFDHLVEEKELEPFTVQIPNEGR</sequence>
<evidence type="ECO:0000256" key="1">
    <source>
        <dbReference type="SAM" id="Phobius"/>
    </source>
</evidence>